<evidence type="ECO:0000313" key="4">
    <source>
        <dbReference type="Proteomes" id="UP000240419"/>
    </source>
</evidence>
<dbReference type="EMBL" id="PXZM01000050">
    <property type="protein sequence ID" value="PSJ87252.1"/>
    <property type="molecule type" value="Genomic_DNA"/>
</dbReference>
<feature type="domain" description="GIY-YIG" evidence="1">
    <location>
        <begin position="68"/>
        <end position="137"/>
    </location>
</feature>
<keyword evidence="4" id="KW-1185">Reference proteome</keyword>
<organism evidence="3 4">
    <name type="scientific">Brevibacillus fortis</name>
    <dbReference type="NCBI Taxonomy" id="2126352"/>
    <lineage>
        <taxon>Bacteria</taxon>
        <taxon>Bacillati</taxon>
        <taxon>Bacillota</taxon>
        <taxon>Bacilli</taxon>
        <taxon>Bacillales</taxon>
        <taxon>Paenibacillaceae</taxon>
        <taxon>Brevibacillus</taxon>
    </lineage>
</organism>
<evidence type="ECO:0000313" key="3">
    <source>
        <dbReference type="EMBL" id="PSJ87252.1"/>
    </source>
</evidence>
<dbReference type="InterPro" id="IPR025579">
    <property type="entry name" value="DUF4357"/>
</dbReference>
<evidence type="ECO:0000259" key="2">
    <source>
        <dbReference type="Pfam" id="PF14267"/>
    </source>
</evidence>
<reference evidence="3 4" key="1">
    <citation type="submission" date="2018-03" db="EMBL/GenBank/DDBJ databases">
        <title>Brevisbacillus phylogenomics.</title>
        <authorList>
            <person name="Dunlap C."/>
        </authorList>
    </citation>
    <scope>NUCLEOTIDE SEQUENCE [LARGE SCALE GENOMIC DNA]</scope>
    <source>
        <strain evidence="3 4">NRRL NRS-1210</strain>
    </source>
</reference>
<evidence type="ECO:0000259" key="1">
    <source>
        <dbReference type="Pfam" id="PF01541"/>
    </source>
</evidence>
<proteinExistence type="predicted"/>
<sequence length="281" mass="31723">MDRINTAKTIQIFLPDGSPRSIRIAEFTSRVMKIISFPRNKMDVVGNRPEVNDVGVYFLFGESEVSGRPLVYVGEAEDCYHRIKQHNKAKDFWNTCAIVTSKTNSLTKSHIKFLEWFCYTQAKEIGRYELENSTIPTKSYITESMEADLLDDFESIKILLATLGFPVFEDITRVKQKELLFCKGKDALATGEYTDEGFVVFKGSTANFNESSSASGASKSLRKRLLDAGVLVQKGNVYVFDQDHIFSSPSSAADVVLARSSNGWIEWKRDDGKTLHQLIRE</sequence>
<name>A0A2P7UJR4_9BACL</name>
<accession>A0A2P7UJR4</accession>
<dbReference type="AlphaFoldDB" id="A0A2P7UJR4"/>
<dbReference type="Proteomes" id="UP000240419">
    <property type="component" value="Unassembled WGS sequence"/>
</dbReference>
<dbReference type="RefSeq" id="WP_106841740.1">
    <property type="nucleotide sequence ID" value="NZ_JBCNIW010000008.1"/>
</dbReference>
<comment type="caution">
    <text evidence="3">The sequence shown here is derived from an EMBL/GenBank/DDBJ whole genome shotgun (WGS) entry which is preliminary data.</text>
</comment>
<dbReference type="OrthoDB" id="2656488at2"/>
<protein>
    <submittedName>
        <fullName evidence="3">DUF4357 domain-containing protein</fullName>
    </submittedName>
</protein>
<gene>
    <name evidence="3" type="ORF">C7R93_27300</name>
</gene>
<dbReference type="Pfam" id="PF14267">
    <property type="entry name" value="DUF4357"/>
    <property type="match status" value="1"/>
</dbReference>
<feature type="domain" description="DUF4357" evidence="2">
    <location>
        <begin position="222"/>
        <end position="275"/>
    </location>
</feature>
<dbReference type="Pfam" id="PF01541">
    <property type="entry name" value="GIY-YIG"/>
    <property type="match status" value="1"/>
</dbReference>
<dbReference type="InterPro" id="IPR000305">
    <property type="entry name" value="GIY-YIG_endonuc"/>
</dbReference>
<dbReference type="CDD" id="cd10447">
    <property type="entry name" value="GIY-YIG_unchar_2"/>
    <property type="match status" value="1"/>
</dbReference>